<keyword evidence="13" id="KW-1185">Reference proteome</keyword>
<dbReference type="Proteomes" id="UP000295757">
    <property type="component" value="Unassembled WGS sequence"/>
</dbReference>
<dbReference type="GO" id="GO:0050566">
    <property type="term" value="F:asparaginyl-tRNA synthase (glutamine-hydrolyzing) activity"/>
    <property type="evidence" value="ECO:0007669"/>
    <property type="project" value="RHEA"/>
</dbReference>
<organism evidence="12 13">
    <name type="scientific">Mycoplasmopsis mustelae</name>
    <dbReference type="NCBI Taxonomy" id="171289"/>
    <lineage>
        <taxon>Bacteria</taxon>
        <taxon>Bacillati</taxon>
        <taxon>Mycoplasmatota</taxon>
        <taxon>Mycoplasmoidales</taxon>
        <taxon>Metamycoplasmataceae</taxon>
        <taxon>Mycoplasmopsis</taxon>
    </lineage>
</organism>
<evidence type="ECO:0000259" key="11">
    <source>
        <dbReference type="SMART" id="SM00845"/>
    </source>
</evidence>
<dbReference type="GO" id="GO:0016740">
    <property type="term" value="F:transferase activity"/>
    <property type="evidence" value="ECO:0007669"/>
    <property type="project" value="UniProtKB-KW"/>
</dbReference>
<dbReference type="InterPro" id="IPR018027">
    <property type="entry name" value="Asn/Gln_amidotransferase"/>
</dbReference>
<dbReference type="InterPro" id="IPR004413">
    <property type="entry name" value="GatB"/>
</dbReference>
<protein>
    <recommendedName>
        <fullName evidence="10">Aspartyl/glutamyl-tRNA(Asn/Gln) amidotransferase subunit B</fullName>
        <shortName evidence="10">Asp/Glu-ADT subunit B</shortName>
        <ecNumber evidence="10">6.3.5.-</ecNumber>
    </recommendedName>
</protein>
<comment type="similarity">
    <text evidence="1 10">Belongs to the GatB/GatE family. GatB subfamily.</text>
</comment>
<dbReference type="HAMAP" id="MF_00121">
    <property type="entry name" value="GatB"/>
    <property type="match status" value="1"/>
</dbReference>
<dbReference type="InterPro" id="IPR017958">
    <property type="entry name" value="Gln-tRNA_amidoTrfase_suB_CS"/>
</dbReference>
<evidence type="ECO:0000256" key="1">
    <source>
        <dbReference type="ARBA" id="ARBA00005306"/>
    </source>
</evidence>
<name>A0A4R7UDR4_9BACT</name>
<evidence type="ECO:0000256" key="7">
    <source>
        <dbReference type="ARBA" id="ARBA00024799"/>
    </source>
</evidence>
<dbReference type="SUPFAM" id="SSF55931">
    <property type="entry name" value="Glutamine synthetase/guanido kinase"/>
    <property type="match status" value="1"/>
</dbReference>
<comment type="subunit">
    <text evidence="2 10">Heterotrimer of A, B and C subunits.</text>
</comment>
<dbReference type="InterPro" id="IPR014746">
    <property type="entry name" value="Gln_synth/guanido_kin_cat_dom"/>
</dbReference>
<evidence type="ECO:0000256" key="5">
    <source>
        <dbReference type="ARBA" id="ARBA00022840"/>
    </source>
</evidence>
<dbReference type="SMART" id="SM00845">
    <property type="entry name" value="GatB_Yqey"/>
    <property type="match status" value="1"/>
</dbReference>
<dbReference type="GO" id="GO:0070681">
    <property type="term" value="P:glutaminyl-tRNAGln biosynthesis via transamidation"/>
    <property type="evidence" value="ECO:0007669"/>
    <property type="project" value="TreeGrafter"/>
</dbReference>
<evidence type="ECO:0000256" key="3">
    <source>
        <dbReference type="ARBA" id="ARBA00022598"/>
    </source>
</evidence>
<dbReference type="NCBIfam" id="NF004012">
    <property type="entry name" value="PRK05477.1-2"/>
    <property type="match status" value="1"/>
</dbReference>
<keyword evidence="6 10" id="KW-0648">Protein biosynthesis</keyword>
<evidence type="ECO:0000256" key="10">
    <source>
        <dbReference type="HAMAP-Rule" id="MF_00121"/>
    </source>
</evidence>
<reference evidence="12 13" key="1">
    <citation type="submission" date="2019-03" db="EMBL/GenBank/DDBJ databases">
        <title>Genomic Encyclopedia of Archaeal and Bacterial Type Strains, Phase II (KMG-II): from individual species to whole genera.</title>
        <authorList>
            <person name="Goeker M."/>
        </authorList>
    </citation>
    <scope>NUCLEOTIDE SEQUENCE [LARGE SCALE GENOMIC DNA]</scope>
    <source>
        <strain evidence="12 13">ATCC 35214</strain>
    </source>
</reference>
<accession>A0A4R7UDR4</accession>
<dbReference type="InterPro" id="IPR006075">
    <property type="entry name" value="Asn/Gln-tRNA_Trfase_suB/E_cat"/>
</dbReference>
<feature type="domain" description="Asn/Gln amidotransferase" evidence="11">
    <location>
        <begin position="325"/>
        <end position="470"/>
    </location>
</feature>
<dbReference type="GO" id="GO:0005524">
    <property type="term" value="F:ATP binding"/>
    <property type="evidence" value="ECO:0007669"/>
    <property type="project" value="UniProtKB-KW"/>
</dbReference>
<gene>
    <name evidence="10" type="primary">gatB</name>
    <name evidence="12" type="ORF">BCF59_0146</name>
</gene>
<keyword evidence="4 10" id="KW-0547">Nucleotide-binding</keyword>
<dbReference type="SUPFAM" id="SSF89095">
    <property type="entry name" value="GatB/YqeY motif"/>
    <property type="match status" value="1"/>
</dbReference>
<comment type="catalytic activity">
    <reaction evidence="9 10">
        <text>L-glutamyl-tRNA(Gln) + L-glutamine + ATP + H2O = L-glutaminyl-tRNA(Gln) + L-glutamate + ADP + phosphate + H(+)</text>
        <dbReference type="Rhea" id="RHEA:17521"/>
        <dbReference type="Rhea" id="RHEA-COMP:9681"/>
        <dbReference type="Rhea" id="RHEA-COMP:9684"/>
        <dbReference type="ChEBI" id="CHEBI:15377"/>
        <dbReference type="ChEBI" id="CHEBI:15378"/>
        <dbReference type="ChEBI" id="CHEBI:29985"/>
        <dbReference type="ChEBI" id="CHEBI:30616"/>
        <dbReference type="ChEBI" id="CHEBI:43474"/>
        <dbReference type="ChEBI" id="CHEBI:58359"/>
        <dbReference type="ChEBI" id="CHEBI:78520"/>
        <dbReference type="ChEBI" id="CHEBI:78521"/>
        <dbReference type="ChEBI" id="CHEBI:456216"/>
    </reaction>
</comment>
<comment type="function">
    <text evidence="7 10">Allows the formation of correctly charged Asn-tRNA(Asn) or Gln-tRNA(Gln) through the transamidation of misacylated Asp-tRNA(Asn) or Glu-tRNA(Gln) in organisms which lack either or both of asparaginyl-tRNA or glutaminyl-tRNA synthetases. The reaction takes place in the presence of glutamine and ATP through an activated phospho-Asp-tRNA(Asn) or phospho-Glu-tRNA(Gln).</text>
</comment>
<evidence type="ECO:0000256" key="8">
    <source>
        <dbReference type="ARBA" id="ARBA00047380"/>
    </source>
</evidence>
<dbReference type="EMBL" id="SOCN01000001">
    <property type="protein sequence ID" value="TDV24196.1"/>
    <property type="molecule type" value="Genomic_DNA"/>
</dbReference>
<evidence type="ECO:0000313" key="13">
    <source>
        <dbReference type="Proteomes" id="UP000295757"/>
    </source>
</evidence>
<dbReference type="InterPro" id="IPR023168">
    <property type="entry name" value="GatB_Yqey_C_2"/>
</dbReference>
<dbReference type="Pfam" id="PF02934">
    <property type="entry name" value="GatB_N"/>
    <property type="match status" value="1"/>
</dbReference>
<dbReference type="Pfam" id="PF02637">
    <property type="entry name" value="GatB_Yqey"/>
    <property type="match status" value="1"/>
</dbReference>
<keyword evidence="5 10" id="KW-0067">ATP-binding</keyword>
<dbReference type="InterPro" id="IPR003789">
    <property type="entry name" value="Asn/Gln_tRNA_amidoTrase-B-like"/>
</dbReference>
<proteinExistence type="inferred from homology"/>
<dbReference type="InterPro" id="IPR017959">
    <property type="entry name" value="Asn/Gln-tRNA_amidoTrfase_suB/E"/>
</dbReference>
<dbReference type="PROSITE" id="PS01234">
    <property type="entry name" value="GATB"/>
    <property type="match status" value="1"/>
</dbReference>
<evidence type="ECO:0000256" key="2">
    <source>
        <dbReference type="ARBA" id="ARBA00011123"/>
    </source>
</evidence>
<comment type="caution">
    <text evidence="12">The sequence shown here is derived from an EMBL/GenBank/DDBJ whole genome shotgun (WGS) entry which is preliminary data.</text>
</comment>
<dbReference type="Gene3D" id="1.10.10.410">
    <property type="match status" value="1"/>
</dbReference>
<dbReference type="AlphaFoldDB" id="A0A4R7UDR4"/>
<evidence type="ECO:0000256" key="4">
    <source>
        <dbReference type="ARBA" id="ARBA00022741"/>
    </source>
</evidence>
<comment type="catalytic activity">
    <reaction evidence="8 10">
        <text>L-aspartyl-tRNA(Asn) + L-glutamine + ATP + H2O = L-asparaginyl-tRNA(Asn) + L-glutamate + ADP + phosphate + 2 H(+)</text>
        <dbReference type="Rhea" id="RHEA:14513"/>
        <dbReference type="Rhea" id="RHEA-COMP:9674"/>
        <dbReference type="Rhea" id="RHEA-COMP:9677"/>
        <dbReference type="ChEBI" id="CHEBI:15377"/>
        <dbReference type="ChEBI" id="CHEBI:15378"/>
        <dbReference type="ChEBI" id="CHEBI:29985"/>
        <dbReference type="ChEBI" id="CHEBI:30616"/>
        <dbReference type="ChEBI" id="CHEBI:43474"/>
        <dbReference type="ChEBI" id="CHEBI:58359"/>
        <dbReference type="ChEBI" id="CHEBI:78515"/>
        <dbReference type="ChEBI" id="CHEBI:78516"/>
        <dbReference type="ChEBI" id="CHEBI:456216"/>
    </reaction>
</comment>
<keyword evidence="12" id="KW-0808">Transferase</keyword>
<dbReference type="EC" id="6.3.5.-" evidence="10"/>
<dbReference type="GO" id="GO:0006412">
    <property type="term" value="P:translation"/>
    <property type="evidence" value="ECO:0007669"/>
    <property type="project" value="UniProtKB-UniRule"/>
</dbReference>
<dbReference type="GO" id="GO:0050567">
    <property type="term" value="F:glutaminyl-tRNA synthase (glutamine-hydrolyzing) activity"/>
    <property type="evidence" value="ECO:0007669"/>
    <property type="project" value="UniProtKB-UniRule"/>
</dbReference>
<dbReference type="NCBIfam" id="TIGR00133">
    <property type="entry name" value="gatB"/>
    <property type="match status" value="1"/>
</dbReference>
<dbReference type="NCBIfam" id="NF004014">
    <property type="entry name" value="PRK05477.1-4"/>
    <property type="match status" value="1"/>
</dbReference>
<dbReference type="PANTHER" id="PTHR11659">
    <property type="entry name" value="GLUTAMYL-TRNA GLN AMIDOTRANSFERASE SUBUNIT B MITOCHONDRIAL AND PROKARYOTIC PET112-RELATED"/>
    <property type="match status" value="1"/>
</dbReference>
<sequence>MVVNNFEVIIGIEIHVELKTKTKIFSAMPIDFDAPANTCANQIDLGYPGTLPQVNKQAVKYAIALAKALNMHIDKQLRFDRKNYFYPDLPKGYQITQFYHPIGSNGKLTIQTENGFQDIAIERIHLEEDTARQHHNGDITQIDYNRAGVPLIEIVTYPVIKNANEAAAYVDMIKKTVQSLEISEGRLEKGSLRADINISLRPYGVDYLGTKVEIKNMNSLSNIRRAIEYEIKLQTQKILKGETILQQTKRFDDQSNSNVVMRTKTGVVDYRYFPEPNIPFIQLSDAFVDSVVLKELPLERKQRYEAAKIQNIYINSLLDDIELAKYFDSIPYENLEQLSKVFFAEVVSLANSKGVLAYNLGIKATYIAQAMQLLDAEVISSKSLKKLIPLLVDFNGDIDTLLDEYHLKQITDVEMITNLLIEIIDKNQTLVAEYLNRPERVLKFVLGNLMKQTNGQVNPSISNQIATRVLDEKFKK</sequence>
<evidence type="ECO:0000256" key="6">
    <source>
        <dbReference type="ARBA" id="ARBA00022917"/>
    </source>
</evidence>
<evidence type="ECO:0000313" key="12">
    <source>
        <dbReference type="EMBL" id="TDV24196.1"/>
    </source>
</evidence>
<keyword evidence="3 10" id="KW-0436">Ligase</keyword>
<evidence type="ECO:0000256" key="9">
    <source>
        <dbReference type="ARBA" id="ARBA00047913"/>
    </source>
</evidence>
<dbReference type="PANTHER" id="PTHR11659:SF0">
    <property type="entry name" value="GLUTAMYL-TRNA(GLN) AMIDOTRANSFERASE SUBUNIT B, MITOCHONDRIAL"/>
    <property type="match status" value="1"/>
</dbReference>